<proteinExistence type="predicted"/>
<evidence type="ECO:0000256" key="1">
    <source>
        <dbReference type="SAM" id="Coils"/>
    </source>
</evidence>
<feature type="coiled-coil region" evidence="1">
    <location>
        <begin position="11"/>
        <end position="38"/>
    </location>
</feature>
<dbReference type="AlphaFoldDB" id="A0A9P0B6D4"/>
<evidence type="ECO:0000313" key="2">
    <source>
        <dbReference type="EMBL" id="CAH0555878.1"/>
    </source>
</evidence>
<dbReference type="EMBL" id="OV121135">
    <property type="protein sequence ID" value="CAH0555878.1"/>
    <property type="molecule type" value="Genomic_DNA"/>
</dbReference>
<keyword evidence="3" id="KW-1185">Reference proteome</keyword>
<name>A0A9P0B6D4_BRAAE</name>
<organism evidence="2 3">
    <name type="scientific">Brassicogethes aeneus</name>
    <name type="common">Rape pollen beetle</name>
    <name type="synonym">Meligethes aeneus</name>
    <dbReference type="NCBI Taxonomy" id="1431903"/>
    <lineage>
        <taxon>Eukaryota</taxon>
        <taxon>Metazoa</taxon>
        <taxon>Ecdysozoa</taxon>
        <taxon>Arthropoda</taxon>
        <taxon>Hexapoda</taxon>
        <taxon>Insecta</taxon>
        <taxon>Pterygota</taxon>
        <taxon>Neoptera</taxon>
        <taxon>Endopterygota</taxon>
        <taxon>Coleoptera</taxon>
        <taxon>Polyphaga</taxon>
        <taxon>Cucujiformia</taxon>
        <taxon>Nitidulidae</taxon>
        <taxon>Meligethinae</taxon>
        <taxon>Brassicogethes</taxon>
    </lineage>
</organism>
<feature type="coiled-coil region" evidence="1">
    <location>
        <begin position="108"/>
        <end position="225"/>
    </location>
</feature>
<dbReference type="Proteomes" id="UP001154078">
    <property type="component" value="Chromosome 4"/>
</dbReference>
<protein>
    <submittedName>
        <fullName evidence="2">Uncharacterized protein</fullName>
    </submittedName>
</protein>
<reference evidence="2" key="1">
    <citation type="submission" date="2021-12" db="EMBL/GenBank/DDBJ databases">
        <authorList>
            <person name="King R."/>
        </authorList>
    </citation>
    <scope>NUCLEOTIDE SEQUENCE</scope>
</reference>
<keyword evidence="1" id="KW-0175">Coiled coil</keyword>
<evidence type="ECO:0000313" key="3">
    <source>
        <dbReference type="Proteomes" id="UP001154078"/>
    </source>
</evidence>
<accession>A0A9P0B6D4</accession>
<sequence>MESEDPLRNPNNTLEDVASELSQRVQFYQEENARMESLFSKLLLLNDNLEFDCSIERTAKDLAKIAINNDTTSINPTVILLSQADKLRKRSKYCSKLKMCNKLYVNLNVKLTEQINYLKNECSESKEKVNSILSLSNNELLKLREKTKKYEHELHKMDKNCPWLKNPEFDLLAISKDMDTLTNLRLKKDELLKELEVYQGLKPDLKVAINQLEQVRLENVELTNKLFNYHK</sequence>
<dbReference type="OrthoDB" id="6751537at2759"/>
<gene>
    <name evidence="2" type="ORF">MELIAE_LOCUS7137</name>
</gene>